<keyword evidence="4" id="KW-0862">Zinc</keyword>
<evidence type="ECO:0000256" key="2">
    <source>
        <dbReference type="ARBA" id="ARBA00022723"/>
    </source>
</evidence>
<dbReference type="SUPFAM" id="SSF56281">
    <property type="entry name" value="Metallo-hydrolase/oxidoreductase"/>
    <property type="match status" value="1"/>
</dbReference>
<evidence type="ECO:0000313" key="6">
    <source>
        <dbReference type="EMBL" id="KAF2204384.1"/>
    </source>
</evidence>
<feature type="non-terminal residue" evidence="6">
    <location>
        <position position="1"/>
    </location>
</feature>
<name>A0A9P4MSN9_9PLEO</name>
<dbReference type="EMBL" id="ML993877">
    <property type="protein sequence ID" value="KAF2204384.1"/>
    <property type="molecule type" value="Genomic_DNA"/>
</dbReference>
<comment type="caution">
    <text evidence="6">The sequence shown here is derived from an EMBL/GenBank/DDBJ whole genome shotgun (WGS) entry which is preliminary data.</text>
</comment>
<proteinExistence type="inferred from homology"/>
<organism evidence="6 7">
    <name type="scientific">Delitschia confertaspora ATCC 74209</name>
    <dbReference type="NCBI Taxonomy" id="1513339"/>
    <lineage>
        <taxon>Eukaryota</taxon>
        <taxon>Fungi</taxon>
        <taxon>Dikarya</taxon>
        <taxon>Ascomycota</taxon>
        <taxon>Pezizomycotina</taxon>
        <taxon>Dothideomycetes</taxon>
        <taxon>Pleosporomycetidae</taxon>
        <taxon>Pleosporales</taxon>
        <taxon>Delitschiaceae</taxon>
        <taxon>Delitschia</taxon>
    </lineage>
</organism>
<dbReference type="GO" id="GO:0046872">
    <property type="term" value="F:metal ion binding"/>
    <property type="evidence" value="ECO:0007669"/>
    <property type="project" value="UniProtKB-KW"/>
</dbReference>
<comment type="similarity">
    <text evidence="1">Belongs to the metallo-beta-lactamase superfamily.</text>
</comment>
<dbReference type="InterPro" id="IPR001279">
    <property type="entry name" value="Metallo-B-lactamas"/>
</dbReference>
<dbReference type="SMART" id="SM00849">
    <property type="entry name" value="Lactamase_B"/>
    <property type="match status" value="1"/>
</dbReference>
<protein>
    <submittedName>
        <fullName evidence="6">Metallo-hydrolase/oxidoreductase</fullName>
    </submittedName>
</protein>
<keyword evidence="7" id="KW-1185">Reference proteome</keyword>
<dbReference type="Pfam" id="PF00753">
    <property type="entry name" value="Lactamase_B"/>
    <property type="match status" value="1"/>
</dbReference>
<sequence length="369" mass="41113">SETMASYLVTPKPPLYINIPQSSSTAKVRVIDTVTNLYLNSELFWQPKLPGFDGLFVPIYSFLISSGERHVIFDLGVRRDWENYSPRVAALIKNTTNVERGRNVADILDSDNCGVGITSKDIEAVIWSHGHFDHIGDPSTFPPSTDLVVGPGTSKKYFPGYPTNPDALVRDSDVEGRNVREIEFKEDGPMIGRFPAMDYFGDGSFYLLDAPGHDTGHLCGFVRVTSSPDSFIFIGADACHHPGVLRPTEYLPLPSAISPSPIQRLSPGSCPGSLIQEIHPKKCADKPFFEVGNTIIVSDHDAALETVKKIEELDAAENIFIILTHDASLRDEIDLYPKTINDWKVKKYRSNTRWLFLKDFKDCFEGDCQ</sequence>
<dbReference type="Gene3D" id="3.60.15.10">
    <property type="entry name" value="Ribonuclease Z/Hydroxyacylglutathione hydrolase-like"/>
    <property type="match status" value="1"/>
</dbReference>
<keyword evidence="2" id="KW-0479">Metal-binding</keyword>
<evidence type="ECO:0000256" key="4">
    <source>
        <dbReference type="ARBA" id="ARBA00022833"/>
    </source>
</evidence>
<evidence type="ECO:0000313" key="7">
    <source>
        <dbReference type="Proteomes" id="UP000799536"/>
    </source>
</evidence>
<reference evidence="6" key="1">
    <citation type="journal article" date="2020" name="Stud. Mycol.">
        <title>101 Dothideomycetes genomes: a test case for predicting lifestyles and emergence of pathogens.</title>
        <authorList>
            <person name="Haridas S."/>
            <person name="Albert R."/>
            <person name="Binder M."/>
            <person name="Bloem J."/>
            <person name="Labutti K."/>
            <person name="Salamov A."/>
            <person name="Andreopoulos B."/>
            <person name="Baker S."/>
            <person name="Barry K."/>
            <person name="Bills G."/>
            <person name="Bluhm B."/>
            <person name="Cannon C."/>
            <person name="Castanera R."/>
            <person name="Culley D."/>
            <person name="Daum C."/>
            <person name="Ezra D."/>
            <person name="Gonzalez J."/>
            <person name="Henrissat B."/>
            <person name="Kuo A."/>
            <person name="Liang C."/>
            <person name="Lipzen A."/>
            <person name="Lutzoni F."/>
            <person name="Magnuson J."/>
            <person name="Mondo S."/>
            <person name="Nolan M."/>
            <person name="Ohm R."/>
            <person name="Pangilinan J."/>
            <person name="Park H.-J."/>
            <person name="Ramirez L."/>
            <person name="Alfaro M."/>
            <person name="Sun H."/>
            <person name="Tritt A."/>
            <person name="Yoshinaga Y."/>
            <person name="Zwiers L.-H."/>
            <person name="Turgeon B."/>
            <person name="Goodwin S."/>
            <person name="Spatafora J."/>
            <person name="Crous P."/>
            <person name="Grigoriev I."/>
        </authorList>
    </citation>
    <scope>NUCLEOTIDE SEQUENCE</scope>
    <source>
        <strain evidence="6">ATCC 74209</strain>
    </source>
</reference>
<feature type="domain" description="Metallo-beta-lactamase" evidence="5">
    <location>
        <begin position="58"/>
        <end position="279"/>
    </location>
</feature>
<dbReference type="Proteomes" id="UP000799536">
    <property type="component" value="Unassembled WGS sequence"/>
</dbReference>
<dbReference type="InterPro" id="IPR051013">
    <property type="entry name" value="MBL_superfamily_lactonases"/>
</dbReference>
<dbReference type="PANTHER" id="PTHR42978:SF5">
    <property type="entry name" value="METALLO-BETA-LACTAMASE DOMAIN-CONTAINING PROTEIN"/>
    <property type="match status" value="1"/>
</dbReference>
<dbReference type="PANTHER" id="PTHR42978">
    <property type="entry name" value="QUORUM-QUENCHING LACTONASE YTNP-RELATED-RELATED"/>
    <property type="match status" value="1"/>
</dbReference>
<dbReference type="CDD" id="cd07730">
    <property type="entry name" value="metallo-hydrolase-like_MBL-fold"/>
    <property type="match status" value="1"/>
</dbReference>
<evidence type="ECO:0000256" key="3">
    <source>
        <dbReference type="ARBA" id="ARBA00022801"/>
    </source>
</evidence>
<evidence type="ECO:0000259" key="5">
    <source>
        <dbReference type="SMART" id="SM00849"/>
    </source>
</evidence>
<dbReference type="GO" id="GO:0016787">
    <property type="term" value="F:hydrolase activity"/>
    <property type="evidence" value="ECO:0007669"/>
    <property type="project" value="UniProtKB-KW"/>
</dbReference>
<keyword evidence="3" id="KW-0378">Hydrolase</keyword>
<accession>A0A9P4MSN9</accession>
<gene>
    <name evidence="6" type="ORF">GQ43DRAFT_494207</name>
</gene>
<evidence type="ECO:0000256" key="1">
    <source>
        <dbReference type="ARBA" id="ARBA00007749"/>
    </source>
</evidence>
<dbReference type="OrthoDB" id="10250730at2759"/>
<dbReference type="AlphaFoldDB" id="A0A9P4MSN9"/>
<dbReference type="InterPro" id="IPR036866">
    <property type="entry name" value="RibonucZ/Hydroxyglut_hydro"/>
</dbReference>